<dbReference type="Pfam" id="PF00561">
    <property type="entry name" value="Abhydrolase_1"/>
    <property type="match status" value="1"/>
</dbReference>
<dbReference type="InterPro" id="IPR029058">
    <property type="entry name" value="AB_hydrolase_fold"/>
</dbReference>
<reference evidence="2 3" key="1">
    <citation type="submission" date="2014-07" db="EMBL/GenBank/DDBJ databases">
        <authorList>
            <person name="Wibberg Daniel"/>
        </authorList>
    </citation>
    <scope>NUCLEOTIDE SEQUENCE [LARGE SCALE GENOMIC DNA]</scope>
</reference>
<evidence type="ECO:0000313" key="3">
    <source>
        <dbReference type="Proteomes" id="UP000040576"/>
    </source>
</evidence>
<dbReference type="InterPro" id="IPR000073">
    <property type="entry name" value="AB_hydrolase_1"/>
</dbReference>
<dbReference type="SUPFAM" id="SSF53474">
    <property type="entry name" value="alpha/beta-Hydrolases"/>
    <property type="match status" value="1"/>
</dbReference>
<dbReference type="InterPro" id="IPR000639">
    <property type="entry name" value="Epox_hydrolase-like"/>
</dbReference>
<evidence type="ECO:0000259" key="1">
    <source>
        <dbReference type="Pfam" id="PF00561"/>
    </source>
</evidence>
<organism evidence="2 3">
    <name type="scientific">Caldibacillus thermoamylovorans</name>
    <dbReference type="NCBI Taxonomy" id="35841"/>
    <lineage>
        <taxon>Bacteria</taxon>
        <taxon>Bacillati</taxon>
        <taxon>Bacillota</taxon>
        <taxon>Bacilli</taxon>
        <taxon>Bacillales</taxon>
        <taxon>Bacillaceae</taxon>
        <taxon>Caldibacillus</taxon>
    </lineage>
</organism>
<keyword evidence="3" id="KW-1185">Reference proteome</keyword>
<dbReference type="Gene3D" id="3.40.50.1820">
    <property type="entry name" value="alpha/beta hydrolase"/>
    <property type="match status" value="1"/>
</dbReference>
<dbReference type="PRINTS" id="PR00111">
    <property type="entry name" value="ABHYDROLASE"/>
</dbReference>
<gene>
    <name evidence="2" type="primary">yugF</name>
    <name evidence="2" type="ORF">BT1A1_2704</name>
</gene>
<dbReference type="AlphaFoldDB" id="A0A090IXQ7"/>
<dbReference type="EMBL" id="CCRF01000077">
    <property type="protein sequence ID" value="CEE02497.1"/>
    <property type="molecule type" value="Genomic_DNA"/>
</dbReference>
<proteinExistence type="predicted"/>
<feature type="domain" description="AB hydrolase-1" evidence="1">
    <location>
        <begin position="35"/>
        <end position="269"/>
    </location>
</feature>
<keyword evidence="2" id="KW-0378">Hydrolase</keyword>
<accession>A0A090IXQ7</accession>
<dbReference type="EC" id="3.1.-.-" evidence="2"/>
<dbReference type="GO" id="GO:0016787">
    <property type="term" value="F:hydrolase activity"/>
    <property type="evidence" value="ECO:0007669"/>
    <property type="project" value="UniProtKB-KW"/>
</dbReference>
<dbReference type="PANTHER" id="PTHR43689:SF8">
    <property type="entry name" value="ALPHA_BETA-HYDROLASES SUPERFAMILY PROTEIN"/>
    <property type="match status" value="1"/>
</dbReference>
<sequence length="281" mass="32199">MVTPLINTKKYVNVREINGIDFYYEHYQNRNATKTLFFIHGFLSSSFSFRYVIPELMDSYEIVSVDFPPFGNSGKTLDFTYSYKNITVSLLKLIHVLNLKNVSIIGHSMGGQIGLHMLYQSPETFEKAVLLAGSAYLKQVRKSLIALSYLPFSGMFVKRWLIKSGGVEGNLAKVVYNKSIITDEMVKGYLEPFIKYDNIFRALAKFIRDREDDLLQPILKKIKTPILLVWGDSDKIVPIVVGKRLKNDLPDSELVILPKTGHLIPEERPERTVELIKKFIQ</sequence>
<dbReference type="PANTHER" id="PTHR43689">
    <property type="entry name" value="HYDROLASE"/>
    <property type="match status" value="1"/>
</dbReference>
<evidence type="ECO:0000313" key="2">
    <source>
        <dbReference type="EMBL" id="CEE02497.1"/>
    </source>
</evidence>
<protein>
    <submittedName>
        <fullName evidence="2">Putative hydrolase YugF</fullName>
        <ecNumber evidence="2">3.1.-.-</ecNumber>
    </submittedName>
</protein>
<dbReference type="PRINTS" id="PR00412">
    <property type="entry name" value="EPOXHYDRLASE"/>
</dbReference>
<dbReference type="RefSeq" id="WP_231553336.1">
    <property type="nucleotide sequence ID" value="NZ_CCRF01000077.1"/>
</dbReference>
<name>A0A090IXQ7_9BACI</name>
<dbReference type="Proteomes" id="UP000040576">
    <property type="component" value="Unassembled WGS sequence"/>
</dbReference>